<dbReference type="RefSeq" id="WP_117188657.1">
    <property type="nucleotide sequence ID" value="NZ_NOWI01000002.1"/>
</dbReference>
<organism evidence="2 3">
    <name type="scientific">Cutibacterium avidum</name>
    <dbReference type="NCBI Taxonomy" id="33010"/>
    <lineage>
        <taxon>Bacteria</taxon>
        <taxon>Bacillati</taxon>
        <taxon>Actinomycetota</taxon>
        <taxon>Actinomycetes</taxon>
        <taxon>Propionibacteriales</taxon>
        <taxon>Propionibacteriaceae</taxon>
        <taxon>Cutibacterium</taxon>
    </lineage>
</organism>
<evidence type="ECO:0000313" key="2">
    <source>
        <dbReference type="EMBL" id="RFT46526.1"/>
    </source>
</evidence>
<dbReference type="AlphaFoldDB" id="A0A3E2DMB7"/>
<feature type="region of interest" description="Disordered" evidence="1">
    <location>
        <begin position="104"/>
        <end position="149"/>
    </location>
</feature>
<dbReference type="EMBL" id="NOWI01000002">
    <property type="protein sequence ID" value="RFT46526.1"/>
    <property type="molecule type" value="Genomic_DNA"/>
</dbReference>
<protein>
    <submittedName>
        <fullName evidence="2">Uncharacterized protein</fullName>
    </submittedName>
</protein>
<feature type="compositionally biased region" description="Basic residues" evidence="1">
    <location>
        <begin position="132"/>
        <end position="149"/>
    </location>
</feature>
<proteinExistence type="predicted"/>
<evidence type="ECO:0000313" key="3">
    <source>
        <dbReference type="Proteomes" id="UP000259211"/>
    </source>
</evidence>
<name>A0A3E2DMB7_9ACTN</name>
<accession>A0A3E2DMB7</accession>
<sequence>MTLDETADLLRTIRAICPAQAQDEFTPEAWNLVLDDIAMPDAMAAVRRIARSTDTKPLWIDPRQILNEVRRVRTARLDATPTSGAPTDPAAYCQWLKATRQHIASGNATQSPALDHASDAQKGPSDATAARVRAHRREQLKKALKTAAR</sequence>
<reference evidence="2 3" key="1">
    <citation type="submission" date="2017-07" db="EMBL/GenBank/DDBJ databases">
        <authorList>
            <person name="Sun Z.S."/>
            <person name="Albrecht U."/>
            <person name="Echele G."/>
            <person name="Lee C.C."/>
        </authorList>
    </citation>
    <scope>NUCLEOTIDE SEQUENCE [LARGE SCALE GENOMIC DNA]</scope>
    <source>
        <strain evidence="2 3">P16-029</strain>
    </source>
</reference>
<comment type="caution">
    <text evidence="2">The sequence shown here is derived from an EMBL/GenBank/DDBJ whole genome shotgun (WGS) entry which is preliminary data.</text>
</comment>
<dbReference type="Proteomes" id="UP000259211">
    <property type="component" value="Unassembled WGS sequence"/>
</dbReference>
<gene>
    <name evidence="2" type="ORF">CHT91_03015</name>
</gene>
<evidence type="ECO:0000256" key="1">
    <source>
        <dbReference type="SAM" id="MobiDB-lite"/>
    </source>
</evidence>